<dbReference type="Proteomes" id="UP000183995">
    <property type="component" value="Unassembled WGS sequence"/>
</dbReference>
<dbReference type="STRING" id="1123282.SAMN02745823_00075"/>
<name>A0A1M5TFT2_9FIRM</name>
<dbReference type="RefSeq" id="WP_207650755.1">
    <property type="nucleotide sequence ID" value="NZ_FQXV01000001.1"/>
</dbReference>
<gene>
    <name evidence="1" type="ORF">SAMN02745823_00075</name>
</gene>
<organism evidence="1 2">
    <name type="scientific">Sporobacter termitidis DSM 10068</name>
    <dbReference type="NCBI Taxonomy" id="1123282"/>
    <lineage>
        <taxon>Bacteria</taxon>
        <taxon>Bacillati</taxon>
        <taxon>Bacillota</taxon>
        <taxon>Clostridia</taxon>
        <taxon>Eubacteriales</taxon>
        <taxon>Oscillospiraceae</taxon>
        <taxon>Sporobacter</taxon>
    </lineage>
</organism>
<dbReference type="AlphaFoldDB" id="A0A1M5TFT2"/>
<accession>A0A1M5TFT2</accession>
<sequence length="55" mass="6487">MAKKELYIESGPDIHGDDAFVRHFQSQLLLFLKQRGKLTETQYKNGLRLLQEKRP</sequence>
<proteinExistence type="predicted"/>
<reference evidence="1 2" key="1">
    <citation type="submission" date="2016-11" db="EMBL/GenBank/DDBJ databases">
        <authorList>
            <person name="Jaros S."/>
            <person name="Januszkiewicz K."/>
            <person name="Wedrychowicz H."/>
        </authorList>
    </citation>
    <scope>NUCLEOTIDE SEQUENCE [LARGE SCALE GENOMIC DNA]</scope>
    <source>
        <strain evidence="1 2">DSM 10068</strain>
    </source>
</reference>
<dbReference type="EMBL" id="FQXV01000001">
    <property type="protein sequence ID" value="SHH49554.1"/>
    <property type="molecule type" value="Genomic_DNA"/>
</dbReference>
<keyword evidence="2" id="KW-1185">Reference proteome</keyword>
<evidence type="ECO:0000313" key="2">
    <source>
        <dbReference type="Proteomes" id="UP000183995"/>
    </source>
</evidence>
<protein>
    <submittedName>
        <fullName evidence="1">Uncharacterized protein</fullName>
    </submittedName>
</protein>
<evidence type="ECO:0000313" key="1">
    <source>
        <dbReference type="EMBL" id="SHH49554.1"/>
    </source>
</evidence>